<keyword evidence="2" id="KW-0812">Transmembrane</keyword>
<keyword evidence="4" id="KW-1185">Reference proteome</keyword>
<reference evidence="3 4" key="1">
    <citation type="submission" date="2021-04" db="EMBL/GenBank/DDBJ databases">
        <authorList>
            <person name="De Guttry C."/>
            <person name="Zahm M."/>
            <person name="Klopp C."/>
            <person name="Cabau C."/>
            <person name="Louis A."/>
            <person name="Berthelot C."/>
            <person name="Parey E."/>
            <person name="Roest Crollius H."/>
            <person name="Montfort J."/>
            <person name="Robinson-Rechavi M."/>
            <person name="Bucao C."/>
            <person name="Bouchez O."/>
            <person name="Gislard M."/>
            <person name="Lluch J."/>
            <person name="Milhes M."/>
            <person name="Lampietro C."/>
            <person name="Lopez Roques C."/>
            <person name="Donnadieu C."/>
            <person name="Braasch I."/>
            <person name="Desvignes T."/>
            <person name="Postlethwait J."/>
            <person name="Bobe J."/>
            <person name="Wedekind C."/>
            <person name="Guiguen Y."/>
        </authorList>
    </citation>
    <scope>NUCLEOTIDE SEQUENCE [LARGE SCALE GENOMIC DNA]</scope>
    <source>
        <strain evidence="3">Cs_M1</strain>
        <tissue evidence="3">Blood</tissue>
    </source>
</reference>
<protein>
    <submittedName>
        <fullName evidence="3">Uncharacterized protein</fullName>
    </submittedName>
</protein>
<dbReference type="Proteomes" id="UP001356427">
    <property type="component" value="Unassembled WGS sequence"/>
</dbReference>
<evidence type="ECO:0000313" key="4">
    <source>
        <dbReference type="Proteomes" id="UP001356427"/>
    </source>
</evidence>
<proteinExistence type="predicted"/>
<accession>A0AAN8QBR2</accession>
<dbReference type="AlphaFoldDB" id="A0AAN8QBR2"/>
<evidence type="ECO:0000256" key="1">
    <source>
        <dbReference type="SAM" id="MobiDB-lite"/>
    </source>
</evidence>
<name>A0AAN8QBR2_9TELE</name>
<sequence length="88" mass="10227">MLSRVCRLLLWCQTICCVHVIPIFFIVCKEPMVISWRFSPCNSNWHLVFRSGDRTVVYPSMIVWQQASRAFPSSPTPAASNNLELKRR</sequence>
<feature type="region of interest" description="Disordered" evidence="1">
    <location>
        <begin position="69"/>
        <end position="88"/>
    </location>
</feature>
<comment type="caution">
    <text evidence="3">The sequence shown here is derived from an EMBL/GenBank/DDBJ whole genome shotgun (WGS) entry which is preliminary data.</text>
</comment>
<evidence type="ECO:0000256" key="2">
    <source>
        <dbReference type="SAM" id="Phobius"/>
    </source>
</evidence>
<feature type="transmembrane region" description="Helical" evidence="2">
    <location>
        <begin position="7"/>
        <end position="27"/>
    </location>
</feature>
<dbReference type="EMBL" id="JAGTTL010000029">
    <property type="protein sequence ID" value="KAK6298939.1"/>
    <property type="molecule type" value="Genomic_DNA"/>
</dbReference>
<gene>
    <name evidence="3" type="ORF">J4Q44_G00304490</name>
</gene>
<evidence type="ECO:0000313" key="3">
    <source>
        <dbReference type="EMBL" id="KAK6298939.1"/>
    </source>
</evidence>
<keyword evidence="2" id="KW-0472">Membrane</keyword>
<keyword evidence="2" id="KW-1133">Transmembrane helix</keyword>
<organism evidence="3 4">
    <name type="scientific">Coregonus suidteri</name>
    <dbReference type="NCBI Taxonomy" id="861788"/>
    <lineage>
        <taxon>Eukaryota</taxon>
        <taxon>Metazoa</taxon>
        <taxon>Chordata</taxon>
        <taxon>Craniata</taxon>
        <taxon>Vertebrata</taxon>
        <taxon>Euteleostomi</taxon>
        <taxon>Actinopterygii</taxon>
        <taxon>Neopterygii</taxon>
        <taxon>Teleostei</taxon>
        <taxon>Protacanthopterygii</taxon>
        <taxon>Salmoniformes</taxon>
        <taxon>Salmonidae</taxon>
        <taxon>Coregoninae</taxon>
        <taxon>Coregonus</taxon>
    </lineage>
</organism>